<evidence type="ECO:0000313" key="2">
    <source>
        <dbReference type="EMBL" id="KDP33142.1"/>
    </source>
</evidence>
<dbReference type="EMBL" id="KK914557">
    <property type="protein sequence ID" value="KDP33142.1"/>
    <property type="molecule type" value="Genomic_DNA"/>
</dbReference>
<dbReference type="AlphaFoldDB" id="A0A067KAG4"/>
<organism evidence="2 3">
    <name type="scientific">Jatropha curcas</name>
    <name type="common">Barbados nut</name>
    <dbReference type="NCBI Taxonomy" id="180498"/>
    <lineage>
        <taxon>Eukaryota</taxon>
        <taxon>Viridiplantae</taxon>
        <taxon>Streptophyta</taxon>
        <taxon>Embryophyta</taxon>
        <taxon>Tracheophyta</taxon>
        <taxon>Spermatophyta</taxon>
        <taxon>Magnoliopsida</taxon>
        <taxon>eudicotyledons</taxon>
        <taxon>Gunneridae</taxon>
        <taxon>Pentapetalae</taxon>
        <taxon>rosids</taxon>
        <taxon>fabids</taxon>
        <taxon>Malpighiales</taxon>
        <taxon>Euphorbiaceae</taxon>
        <taxon>Crotonoideae</taxon>
        <taxon>Jatropheae</taxon>
        <taxon>Jatropha</taxon>
    </lineage>
</organism>
<evidence type="ECO:0000256" key="1">
    <source>
        <dbReference type="SAM" id="MobiDB-lite"/>
    </source>
</evidence>
<name>A0A067KAG4_JATCU</name>
<evidence type="ECO:0000313" key="3">
    <source>
        <dbReference type="Proteomes" id="UP000027138"/>
    </source>
</evidence>
<sequence length="120" mass="13066">MPQPVLRCTAVPSARQNKPKARGTHAPAHAESHARARIGVRDFARAAEARPCYTSSKPPERCTPQPVPSRTAVRAINQTSRRVHGLARARTHAHAESRRLPEPGTPQAVPCSTFVPSKKL</sequence>
<feature type="compositionally biased region" description="Basic residues" evidence="1">
    <location>
        <begin position="81"/>
        <end position="92"/>
    </location>
</feature>
<feature type="region of interest" description="Disordered" evidence="1">
    <location>
        <begin position="50"/>
        <end position="120"/>
    </location>
</feature>
<accession>A0A067KAG4</accession>
<dbReference type="Proteomes" id="UP000027138">
    <property type="component" value="Unassembled WGS sequence"/>
</dbReference>
<feature type="region of interest" description="Disordered" evidence="1">
    <location>
        <begin position="1"/>
        <end position="36"/>
    </location>
</feature>
<reference evidence="2 3" key="1">
    <citation type="journal article" date="2014" name="PLoS ONE">
        <title>Global Analysis of Gene Expression Profiles in Physic Nut (Jatropha curcas L.) Seedlings Exposed to Salt Stress.</title>
        <authorList>
            <person name="Zhang L."/>
            <person name="Zhang C."/>
            <person name="Wu P."/>
            <person name="Chen Y."/>
            <person name="Li M."/>
            <person name="Jiang H."/>
            <person name="Wu G."/>
        </authorList>
    </citation>
    <scope>NUCLEOTIDE SEQUENCE [LARGE SCALE GENOMIC DNA]</scope>
    <source>
        <strain evidence="3">cv. GZQX0401</strain>
        <tissue evidence="2">Young leaves</tissue>
    </source>
</reference>
<proteinExistence type="predicted"/>
<keyword evidence="3" id="KW-1185">Reference proteome</keyword>
<protein>
    <submittedName>
        <fullName evidence="2">Uncharacterized protein</fullName>
    </submittedName>
</protein>
<gene>
    <name evidence="2" type="ORF">JCGZ_13534</name>
</gene>